<evidence type="ECO:0000313" key="1">
    <source>
        <dbReference type="EMBL" id="KAJ2968753.1"/>
    </source>
</evidence>
<accession>A0ACC1MQE3</accession>
<evidence type="ECO:0000313" key="2">
    <source>
        <dbReference type="Proteomes" id="UP001143856"/>
    </source>
</evidence>
<dbReference type="Proteomes" id="UP001143856">
    <property type="component" value="Unassembled WGS sequence"/>
</dbReference>
<reference evidence="1" key="1">
    <citation type="submission" date="2022-10" db="EMBL/GenBank/DDBJ databases">
        <title>Genome Sequence of Xylaria curta.</title>
        <authorList>
            <person name="Buettner E."/>
        </authorList>
    </citation>
    <scope>NUCLEOTIDE SEQUENCE</scope>
    <source>
        <strain evidence="1">Babe10</strain>
    </source>
</reference>
<keyword evidence="2" id="KW-1185">Reference proteome</keyword>
<proteinExistence type="predicted"/>
<dbReference type="EMBL" id="JAPDGR010004227">
    <property type="protein sequence ID" value="KAJ2968753.1"/>
    <property type="molecule type" value="Genomic_DNA"/>
</dbReference>
<organism evidence="1 2">
    <name type="scientific">Xylaria curta</name>
    <dbReference type="NCBI Taxonomy" id="42375"/>
    <lineage>
        <taxon>Eukaryota</taxon>
        <taxon>Fungi</taxon>
        <taxon>Dikarya</taxon>
        <taxon>Ascomycota</taxon>
        <taxon>Pezizomycotina</taxon>
        <taxon>Sordariomycetes</taxon>
        <taxon>Xylariomycetidae</taxon>
        <taxon>Xylariales</taxon>
        <taxon>Xylariaceae</taxon>
        <taxon>Xylaria</taxon>
    </lineage>
</organism>
<sequence length="145" mass="15287">MPRSSCTTRTTLSSGASSMANEKFDPTVKNVNEQKSDIQTLNTKLMRSTTNTASSQKAGKSSSSRSTPVSSNGIQGASEGSEAGSPGSSRHLTHDQALPGHDGNQQSDEEDDDEYIGGTITMLDNDDLGDGELTMIEPLSIDDEC</sequence>
<gene>
    <name evidence="1" type="ORF">NUW58_g10151</name>
</gene>
<comment type="caution">
    <text evidence="1">The sequence shown here is derived from an EMBL/GenBank/DDBJ whole genome shotgun (WGS) entry which is preliminary data.</text>
</comment>
<name>A0ACC1MQE3_9PEZI</name>
<protein>
    <submittedName>
        <fullName evidence="1">Uncharacterized protein</fullName>
    </submittedName>
</protein>